<accession>A0A8E0V0V6</accession>
<dbReference type="EMBL" id="BBXM02000007">
    <property type="protein sequence ID" value="GIC93012.1"/>
    <property type="molecule type" value="Genomic_DNA"/>
</dbReference>
<dbReference type="AlphaFoldDB" id="A0A8E0V0V6"/>
<reference evidence="1" key="1">
    <citation type="journal article" date="2015" name="Genome Announc.">
        <title>Draft Genome Sequence of the Pathogenic Filamentous Fungus Aspergillus udagawae Strain IFM 46973T.</title>
        <authorList>
            <person name="Kusuya Y."/>
            <person name="Takahashi-Nakaguchi A."/>
            <person name="Takahashi H."/>
            <person name="Yaguchi T."/>
        </authorList>
    </citation>
    <scope>NUCLEOTIDE SEQUENCE</scope>
    <source>
        <strain evidence="1">IFM 46973</strain>
    </source>
</reference>
<dbReference type="GeneID" id="66996968"/>
<comment type="caution">
    <text evidence="1">The sequence shown here is derived from an EMBL/GenBank/DDBJ whole genome shotgun (WGS) entry which is preliminary data.</text>
</comment>
<name>A0A8E0V0V6_9EURO</name>
<dbReference type="Proteomes" id="UP000036893">
    <property type="component" value="Unassembled WGS sequence"/>
</dbReference>
<proteinExistence type="predicted"/>
<organism evidence="1 2">
    <name type="scientific">Aspergillus udagawae</name>
    <dbReference type="NCBI Taxonomy" id="91492"/>
    <lineage>
        <taxon>Eukaryota</taxon>
        <taxon>Fungi</taxon>
        <taxon>Dikarya</taxon>
        <taxon>Ascomycota</taxon>
        <taxon>Pezizomycotina</taxon>
        <taxon>Eurotiomycetes</taxon>
        <taxon>Eurotiomycetidae</taxon>
        <taxon>Eurotiales</taxon>
        <taxon>Aspergillaceae</taxon>
        <taxon>Aspergillus</taxon>
        <taxon>Aspergillus subgen. Fumigati</taxon>
    </lineage>
</organism>
<dbReference type="Pfam" id="PF20328">
    <property type="entry name" value="DUF6623"/>
    <property type="match status" value="1"/>
</dbReference>
<evidence type="ECO:0000313" key="2">
    <source>
        <dbReference type="Proteomes" id="UP000036893"/>
    </source>
</evidence>
<protein>
    <submittedName>
        <fullName evidence="1">Uncharacterized protein</fullName>
    </submittedName>
</protein>
<sequence length="140" mass="15592">MQDIKHEIEIHGLAVHAGKNLDVTPKDECASITLNRGERELRFPFSTPTIVNGQRLKAGKLFVRFTTYDSSRISFIKIMDGDKMIVLQDDLNWQGVSTTKNYVFQGAPIGVEWGLNVIIGVDSNRAPAQIDIIGLGVVFY</sequence>
<reference evidence="1" key="2">
    <citation type="submission" date="2021-01" db="EMBL/GenBank/DDBJ databases">
        <title>Pan-genome distribution and transcriptional activeness of fungal secondary metabolism genes in Aspergillus section Fumigati.</title>
        <authorList>
            <person name="Takahashi H."/>
            <person name="Umemura M."/>
            <person name="Ninomiya A."/>
            <person name="Kusuya Y."/>
            <person name="Urayama S."/>
            <person name="Shimizu M."/>
            <person name="Watanabe A."/>
            <person name="Kamei K."/>
            <person name="Yaguchi T."/>
            <person name="Hagiwara D."/>
        </authorList>
    </citation>
    <scope>NUCLEOTIDE SEQUENCE</scope>
    <source>
        <strain evidence="1">IFM 46973</strain>
    </source>
</reference>
<dbReference type="InterPro" id="IPR046731">
    <property type="entry name" value="DUF6623"/>
</dbReference>
<dbReference type="RefSeq" id="XP_043150278.1">
    <property type="nucleotide sequence ID" value="XM_043294343.1"/>
</dbReference>
<evidence type="ECO:0000313" key="1">
    <source>
        <dbReference type="EMBL" id="GIC93012.1"/>
    </source>
</evidence>
<gene>
    <name evidence="1" type="ORF">Aud_009491</name>
</gene>